<proteinExistence type="inferred from homology"/>
<dbReference type="Proteomes" id="UP001152888">
    <property type="component" value="Unassembled WGS sequence"/>
</dbReference>
<evidence type="ECO:0000256" key="6">
    <source>
        <dbReference type="SAM" id="Phobius"/>
    </source>
</evidence>
<keyword evidence="9" id="KW-1185">Reference proteome</keyword>
<comment type="caution">
    <text evidence="8">The sequence shown here is derived from an EMBL/GenBank/DDBJ whole genome shotgun (WGS) entry which is preliminary data.</text>
</comment>
<dbReference type="GO" id="GO:0016020">
    <property type="term" value="C:membrane"/>
    <property type="evidence" value="ECO:0007669"/>
    <property type="project" value="UniProtKB-SubCell"/>
</dbReference>
<dbReference type="PANTHER" id="PTHR31102:SF1">
    <property type="entry name" value="CATION_H+ EXCHANGER DOMAIN-CONTAINING PROTEIN"/>
    <property type="match status" value="1"/>
</dbReference>
<keyword evidence="4 6" id="KW-1133">Transmembrane helix</keyword>
<dbReference type="OrthoDB" id="423807at2759"/>
<evidence type="ECO:0000256" key="4">
    <source>
        <dbReference type="ARBA" id="ARBA00022989"/>
    </source>
</evidence>
<dbReference type="EMBL" id="CAKOFQ010010690">
    <property type="protein sequence ID" value="CAH2019986.1"/>
    <property type="molecule type" value="Genomic_DNA"/>
</dbReference>
<evidence type="ECO:0000256" key="5">
    <source>
        <dbReference type="ARBA" id="ARBA00023136"/>
    </source>
</evidence>
<accession>A0A9P0QGU1</accession>
<comment type="subcellular location">
    <subcellularLocation>
        <location evidence="1">Membrane</location>
        <topology evidence="1">Multi-pass membrane protein</topology>
    </subcellularLocation>
</comment>
<sequence>IAFGAAWGYICSIAPERNDPFATPLRVLLLLAGGMGAVFGGGLVGYGGAGPLACVAAGFVAIYMWSKIGWDVADNPAATAFEIFWMIFQPILFGITGARVKVNDLKPELLGLCLGVLITGIVIRMVITICLGIGCKLNNKEKVFVSIAWMCKAIVQAALGPVALSLVPQDTKDHEAAEKILMTCILSIILTAPTGALLLTVLGPHLLTKAKMPTLTEVRMRKKSRRLSIRDITIPDLSMRQEDIEEQRMSIVPEEGQESHM</sequence>
<evidence type="ECO:0000313" key="8">
    <source>
        <dbReference type="EMBL" id="CAH2019986.1"/>
    </source>
</evidence>
<evidence type="ECO:0000256" key="2">
    <source>
        <dbReference type="ARBA" id="ARBA00007367"/>
    </source>
</evidence>
<comment type="similarity">
    <text evidence="2">Belongs to the monovalent cation:proton antiporter 1 (CPA1) transporter (TC 2.A.36) family.</text>
</comment>
<keyword evidence="3 6" id="KW-0812">Transmembrane</keyword>
<evidence type="ECO:0000313" key="9">
    <source>
        <dbReference type="Proteomes" id="UP001152888"/>
    </source>
</evidence>
<reference evidence="8" key="1">
    <citation type="submission" date="2022-03" db="EMBL/GenBank/DDBJ databases">
        <authorList>
            <person name="Sayadi A."/>
        </authorList>
    </citation>
    <scope>NUCLEOTIDE SEQUENCE</scope>
</reference>
<feature type="non-terminal residue" evidence="8">
    <location>
        <position position="261"/>
    </location>
</feature>
<keyword evidence="5 6" id="KW-0472">Membrane</keyword>
<feature type="domain" description="Cation/H+ exchanger transmembrane" evidence="7">
    <location>
        <begin position="2"/>
        <end position="191"/>
    </location>
</feature>
<dbReference type="AlphaFoldDB" id="A0A9P0QGU1"/>
<feature type="transmembrane region" description="Helical" evidence="6">
    <location>
        <begin position="49"/>
        <end position="65"/>
    </location>
</feature>
<name>A0A9P0QGU1_ACAOB</name>
<organism evidence="8 9">
    <name type="scientific">Acanthoscelides obtectus</name>
    <name type="common">Bean weevil</name>
    <name type="synonym">Bruchus obtectus</name>
    <dbReference type="NCBI Taxonomy" id="200917"/>
    <lineage>
        <taxon>Eukaryota</taxon>
        <taxon>Metazoa</taxon>
        <taxon>Ecdysozoa</taxon>
        <taxon>Arthropoda</taxon>
        <taxon>Hexapoda</taxon>
        <taxon>Insecta</taxon>
        <taxon>Pterygota</taxon>
        <taxon>Neoptera</taxon>
        <taxon>Endopterygota</taxon>
        <taxon>Coleoptera</taxon>
        <taxon>Polyphaga</taxon>
        <taxon>Cucujiformia</taxon>
        <taxon>Chrysomeloidea</taxon>
        <taxon>Chrysomelidae</taxon>
        <taxon>Bruchinae</taxon>
        <taxon>Bruchini</taxon>
        <taxon>Acanthoscelides</taxon>
    </lineage>
</organism>
<dbReference type="InterPro" id="IPR006153">
    <property type="entry name" value="Cation/H_exchanger_TM"/>
</dbReference>
<dbReference type="GO" id="GO:0015297">
    <property type="term" value="F:antiporter activity"/>
    <property type="evidence" value="ECO:0007669"/>
    <property type="project" value="InterPro"/>
</dbReference>
<feature type="transmembrane region" description="Helical" evidence="6">
    <location>
        <begin position="109"/>
        <end position="131"/>
    </location>
</feature>
<evidence type="ECO:0000259" key="7">
    <source>
        <dbReference type="Pfam" id="PF00999"/>
    </source>
</evidence>
<feature type="transmembrane region" description="Helical" evidence="6">
    <location>
        <begin position="180"/>
        <end position="202"/>
    </location>
</feature>
<protein>
    <recommendedName>
        <fullName evidence="7">Cation/H+ exchanger transmembrane domain-containing protein</fullName>
    </recommendedName>
</protein>
<evidence type="ECO:0000256" key="3">
    <source>
        <dbReference type="ARBA" id="ARBA00022692"/>
    </source>
</evidence>
<evidence type="ECO:0000256" key="1">
    <source>
        <dbReference type="ARBA" id="ARBA00004141"/>
    </source>
</evidence>
<dbReference type="PANTHER" id="PTHR31102">
    <property type="match status" value="1"/>
</dbReference>
<dbReference type="Pfam" id="PF00999">
    <property type="entry name" value="Na_H_Exchanger"/>
    <property type="match status" value="1"/>
</dbReference>
<dbReference type="GO" id="GO:1902600">
    <property type="term" value="P:proton transmembrane transport"/>
    <property type="evidence" value="ECO:0007669"/>
    <property type="project" value="InterPro"/>
</dbReference>
<gene>
    <name evidence="8" type="ORF">ACAOBT_LOCUS37544</name>
</gene>
<feature type="transmembrane region" description="Helical" evidence="6">
    <location>
        <begin position="77"/>
        <end position="97"/>
    </location>
</feature>
<dbReference type="InterPro" id="IPR051843">
    <property type="entry name" value="CPA1_transporter"/>
</dbReference>
<feature type="transmembrane region" description="Helical" evidence="6">
    <location>
        <begin position="143"/>
        <end position="168"/>
    </location>
</feature>